<organism evidence="2 3">
    <name type="scientific">Ruminococcus albus SY3</name>
    <dbReference type="NCBI Taxonomy" id="1341156"/>
    <lineage>
        <taxon>Bacteria</taxon>
        <taxon>Bacillati</taxon>
        <taxon>Bacillota</taxon>
        <taxon>Clostridia</taxon>
        <taxon>Eubacteriales</taxon>
        <taxon>Oscillospiraceae</taxon>
        <taxon>Ruminococcus</taxon>
    </lineage>
</organism>
<dbReference type="AlphaFoldDB" id="A0A011UZL9"/>
<evidence type="ECO:0000256" key="1">
    <source>
        <dbReference type="SAM" id="Phobius"/>
    </source>
</evidence>
<dbReference type="PATRIC" id="fig|1341156.4.peg.2989"/>
<reference evidence="2 3" key="1">
    <citation type="submission" date="2013-06" db="EMBL/GenBank/DDBJ databases">
        <title>Rumen cellulosomics: divergent fiber-degrading strategies revealed by comparative genome-wide analysis of six Ruminococcal strains.</title>
        <authorList>
            <person name="Dassa B."/>
            <person name="Borovok I."/>
            <person name="Lamed R."/>
            <person name="Flint H."/>
            <person name="Yeoman C.J."/>
            <person name="White B."/>
            <person name="Bayer E.A."/>
        </authorList>
    </citation>
    <scope>NUCLEOTIDE SEQUENCE [LARGE SCALE GENOMIC DNA]</scope>
    <source>
        <strain evidence="2 3">SY3</strain>
    </source>
</reference>
<dbReference type="OrthoDB" id="1069985at2"/>
<dbReference type="SUPFAM" id="SSF48452">
    <property type="entry name" value="TPR-like"/>
    <property type="match status" value="1"/>
</dbReference>
<evidence type="ECO:0000313" key="3">
    <source>
        <dbReference type="Proteomes" id="UP000021369"/>
    </source>
</evidence>
<dbReference type="InterPro" id="IPR011990">
    <property type="entry name" value="TPR-like_helical_dom_sf"/>
</dbReference>
<name>A0A011UZL9_RUMAL</name>
<feature type="transmembrane region" description="Helical" evidence="1">
    <location>
        <begin position="129"/>
        <end position="151"/>
    </location>
</feature>
<sequence>MADNKRKNSSKLLLMAMGGIVGAVAGFLMMKYLGNSDSNASGGEKLLNAFVILISLTVTYFLGIIIHEAGHLVLGLLTGYKFVSFRIGSYILVRQNGKFAIRRFAVAGTAGQCLMTHDIVKKDEDIPYFWYNFGGVLFNLVSAALLGLVYLNSSSRLLATYSVIGMFVYLYLGIMNILPLKKFGLANDGSNILECYRDPGVRRLILNVLIINAEQSQGKTLDSMPDELFEIKDGDDSISAVSIKLFRAARELERGNYESAKAIYREILEKKDLVELLVRETQCELMFCYIMTGEPAKVIDELYDDELQKYIQRSAKFLLSRQRLMYAYYYIYKQDKVNADKVYNLALDMAKQNYNLGDAKAEMGIIERIKENN</sequence>
<evidence type="ECO:0008006" key="4">
    <source>
        <dbReference type="Google" id="ProtNLM"/>
    </source>
</evidence>
<proteinExistence type="predicted"/>
<feature type="transmembrane region" description="Helical" evidence="1">
    <location>
        <begin position="72"/>
        <end position="93"/>
    </location>
</feature>
<feature type="transmembrane region" description="Helical" evidence="1">
    <location>
        <begin position="157"/>
        <end position="178"/>
    </location>
</feature>
<evidence type="ECO:0000313" key="2">
    <source>
        <dbReference type="EMBL" id="EXM38637.1"/>
    </source>
</evidence>
<comment type="caution">
    <text evidence="2">The sequence shown here is derived from an EMBL/GenBank/DDBJ whole genome shotgun (WGS) entry which is preliminary data.</text>
</comment>
<feature type="transmembrane region" description="Helical" evidence="1">
    <location>
        <begin position="46"/>
        <end position="66"/>
    </location>
</feature>
<feature type="transmembrane region" description="Helical" evidence="1">
    <location>
        <begin position="12"/>
        <end position="34"/>
    </location>
</feature>
<dbReference type="RefSeq" id="WP_037290073.1">
    <property type="nucleotide sequence ID" value="NZ_JEOB01000004.1"/>
</dbReference>
<accession>A0A011UZL9</accession>
<protein>
    <recommendedName>
        <fullName evidence="4">Peptidase M50</fullName>
    </recommendedName>
</protein>
<keyword evidence="3" id="KW-1185">Reference proteome</keyword>
<keyword evidence="1" id="KW-0812">Transmembrane</keyword>
<keyword evidence="1" id="KW-1133">Transmembrane helix</keyword>
<dbReference type="Proteomes" id="UP000021369">
    <property type="component" value="Unassembled WGS sequence"/>
</dbReference>
<dbReference type="EMBL" id="JEOB01000004">
    <property type="protein sequence ID" value="EXM38637.1"/>
    <property type="molecule type" value="Genomic_DNA"/>
</dbReference>
<dbReference type="CDD" id="cd05709">
    <property type="entry name" value="S2P-M50"/>
    <property type="match status" value="1"/>
</dbReference>
<gene>
    <name evidence="2" type="ORF">RASY3_16950</name>
</gene>
<keyword evidence="1" id="KW-0472">Membrane</keyword>